<organism evidence="1 2">
    <name type="scientific">Pelosinus baikalensis</name>
    <dbReference type="NCBI Taxonomy" id="2892015"/>
    <lineage>
        <taxon>Bacteria</taxon>
        <taxon>Bacillati</taxon>
        <taxon>Bacillota</taxon>
        <taxon>Negativicutes</taxon>
        <taxon>Selenomonadales</taxon>
        <taxon>Sporomusaceae</taxon>
        <taxon>Pelosinus</taxon>
    </lineage>
</organism>
<dbReference type="Proteomes" id="UP001165492">
    <property type="component" value="Unassembled WGS sequence"/>
</dbReference>
<comment type="caution">
    <text evidence="1">The sequence shown here is derived from an EMBL/GenBank/DDBJ whole genome shotgun (WGS) entry which is preliminary data.</text>
</comment>
<accession>A0ABS8HYW0</accession>
<dbReference type="EMBL" id="JAJHJB010000052">
    <property type="protein sequence ID" value="MCC5468205.1"/>
    <property type="molecule type" value="Genomic_DNA"/>
</dbReference>
<dbReference type="InterPro" id="IPR025984">
    <property type="entry name" value="DCTPP"/>
</dbReference>
<dbReference type="Pfam" id="PF12643">
    <property type="entry name" value="MazG-like"/>
    <property type="match status" value="1"/>
</dbReference>
<keyword evidence="2" id="KW-1185">Reference proteome</keyword>
<sequence length="105" mass="12101">MAVLFSNESDILRKMRLIEWLKAELITHIGQLYQAMAKNSEQAISEGLAAVVVSCYILGRRLGISFESLDKSVLMQVEQDIKKEREVEKWFGDSSEFQRHLRQKG</sequence>
<evidence type="ECO:0000313" key="1">
    <source>
        <dbReference type="EMBL" id="MCC5468205.1"/>
    </source>
</evidence>
<reference evidence="1" key="1">
    <citation type="submission" date="2021-11" db="EMBL/GenBank/DDBJ databases">
        <title>Description of a new species Pelosinus isolated from the bottom sediments of Lake Baikal.</title>
        <authorList>
            <person name="Zakharyuk A."/>
        </authorList>
    </citation>
    <scope>NUCLEOTIDE SEQUENCE</scope>
    <source>
        <strain evidence="1">Bkl1</strain>
    </source>
</reference>
<gene>
    <name evidence="1" type="ORF">LMF89_22975</name>
</gene>
<evidence type="ECO:0000313" key="2">
    <source>
        <dbReference type="Proteomes" id="UP001165492"/>
    </source>
</evidence>
<protein>
    <submittedName>
        <fullName evidence="1">MazG-like family protein</fullName>
    </submittedName>
</protein>
<dbReference type="RefSeq" id="WP_229537079.1">
    <property type="nucleotide sequence ID" value="NZ_JAJHJB010000052.1"/>
</dbReference>
<proteinExistence type="predicted"/>
<name>A0ABS8HYW0_9FIRM</name>